<evidence type="ECO:0000256" key="4">
    <source>
        <dbReference type="ARBA" id="ARBA00022692"/>
    </source>
</evidence>
<keyword evidence="2" id="KW-1003">Cell membrane</keyword>
<evidence type="ECO:0000313" key="9">
    <source>
        <dbReference type="EMBL" id="MCL6677838.1"/>
    </source>
</evidence>
<feature type="transmembrane region" description="Helical" evidence="8">
    <location>
        <begin position="295"/>
        <end position="324"/>
    </location>
</feature>
<evidence type="ECO:0000256" key="5">
    <source>
        <dbReference type="ARBA" id="ARBA00022989"/>
    </source>
</evidence>
<feature type="transmembrane region" description="Helical" evidence="8">
    <location>
        <begin position="330"/>
        <end position="348"/>
    </location>
</feature>
<evidence type="ECO:0000256" key="7">
    <source>
        <dbReference type="ARBA" id="ARBA00024033"/>
    </source>
</evidence>
<feature type="transmembrane region" description="Helical" evidence="8">
    <location>
        <begin position="21"/>
        <end position="42"/>
    </location>
</feature>
<keyword evidence="5 8" id="KW-1133">Transmembrane helix</keyword>
<comment type="similarity">
    <text evidence="7">Belongs to the glycosyltransferase 87 family.</text>
</comment>
<evidence type="ECO:0000256" key="3">
    <source>
        <dbReference type="ARBA" id="ARBA00022679"/>
    </source>
</evidence>
<dbReference type="RefSeq" id="WP_249866827.1">
    <property type="nucleotide sequence ID" value="NZ_JAMGBC010000001.1"/>
</dbReference>
<keyword evidence="6 8" id="KW-0472">Membrane</keyword>
<sequence>MDPIDNKGGTASGLAARTYPLVALAFSTIFVLTVATSVWVYYSQSPAVDFASFWAAGHLAITGQPALAYDIQAHRAIEMSVTHMGGLMPFPYPPPFLFMVSAIGFHPFWLAYLAWIACTGALYLLAVKRFLSPRYAFAHPAALMNAAIGQNGLLTTGIFAFGASIVARQPYLGGAVLGLLVIKPQLGVLLPVALLADRNWRGIAAAAVSSLLLLAAAALVFGLDSYRGFLAITGDYTGYMAGSRWNWGELASLFAFVRFFGVPEAVALAIQGVAALAAAAITWRSWSTKAEERVAVLAAATLLVPPYLFTYDSLLLVLPLAFLLRDGRHPWRVAILWLLLLAPILAYFDLYPGPNTIPIAAMLSLWWLAGPKAAPVPAPVPA</sequence>
<comment type="subcellular location">
    <subcellularLocation>
        <location evidence="1">Cell membrane</location>
        <topology evidence="1">Multi-pass membrane protein</topology>
    </subcellularLocation>
</comment>
<protein>
    <submittedName>
        <fullName evidence="9">DUF2029 domain-containing protein</fullName>
    </submittedName>
</protein>
<feature type="transmembrane region" description="Helical" evidence="8">
    <location>
        <begin position="146"/>
        <end position="166"/>
    </location>
</feature>
<accession>A0ABT0RC51</accession>
<evidence type="ECO:0000256" key="6">
    <source>
        <dbReference type="ARBA" id="ARBA00023136"/>
    </source>
</evidence>
<gene>
    <name evidence="9" type="ORF">LZ519_00670</name>
</gene>
<reference evidence="9" key="1">
    <citation type="submission" date="2022-05" db="EMBL/GenBank/DDBJ databases">
        <authorList>
            <person name="Jo J.-H."/>
            <person name="Im W.-T."/>
        </authorList>
    </citation>
    <scope>NUCLEOTIDE SEQUENCE</scope>
    <source>
        <strain evidence="9">RG327</strain>
    </source>
</reference>
<dbReference type="Pfam" id="PF09594">
    <property type="entry name" value="GT87"/>
    <property type="match status" value="1"/>
</dbReference>
<dbReference type="InterPro" id="IPR018584">
    <property type="entry name" value="GT87"/>
</dbReference>
<name>A0ABT0RC51_9SPHN</name>
<comment type="caution">
    <text evidence="9">The sequence shown here is derived from an EMBL/GenBank/DDBJ whole genome shotgun (WGS) entry which is preliminary data.</text>
</comment>
<feature type="transmembrane region" description="Helical" evidence="8">
    <location>
        <begin position="265"/>
        <end position="283"/>
    </location>
</feature>
<feature type="transmembrane region" description="Helical" evidence="8">
    <location>
        <begin position="96"/>
        <end position="125"/>
    </location>
</feature>
<keyword evidence="3" id="KW-0808">Transferase</keyword>
<keyword evidence="10" id="KW-1185">Reference proteome</keyword>
<feature type="transmembrane region" description="Helical" evidence="8">
    <location>
        <begin position="172"/>
        <end position="196"/>
    </location>
</feature>
<proteinExistence type="inferred from homology"/>
<evidence type="ECO:0000256" key="8">
    <source>
        <dbReference type="SAM" id="Phobius"/>
    </source>
</evidence>
<evidence type="ECO:0000313" key="10">
    <source>
        <dbReference type="Proteomes" id="UP001165343"/>
    </source>
</evidence>
<evidence type="ECO:0000256" key="2">
    <source>
        <dbReference type="ARBA" id="ARBA00022475"/>
    </source>
</evidence>
<keyword evidence="4 8" id="KW-0812">Transmembrane</keyword>
<evidence type="ECO:0000256" key="1">
    <source>
        <dbReference type="ARBA" id="ARBA00004651"/>
    </source>
</evidence>
<organism evidence="9 10">
    <name type="scientific">Sphingomonas anseongensis</name>
    <dbReference type="NCBI Taxonomy" id="2908207"/>
    <lineage>
        <taxon>Bacteria</taxon>
        <taxon>Pseudomonadati</taxon>
        <taxon>Pseudomonadota</taxon>
        <taxon>Alphaproteobacteria</taxon>
        <taxon>Sphingomonadales</taxon>
        <taxon>Sphingomonadaceae</taxon>
        <taxon>Sphingomonas</taxon>
    </lineage>
</organism>
<feature type="transmembrane region" description="Helical" evidence="8">
    <location>
        <begin position="203"/>
        <end position="223"/>
    </location>
</feature>
<dbReference type="Proteomes" id="UP001165343">
    <property type="component" value="Unassembled WGS sequence"/>
</dbReference>
<dbReference type="EMBL" id="JAMGBC010000001">
    <property type="protein sequence ID" value="MCL6677838.1"/>
    <property type="molecule type" value="Genomic_DNA"/>
</dbReference>